<evidence type="ECO:0000313" key="2">
    <source>
        <dbReference type="EMBL" id="RYQ84756.1"/>
    </source>
</evidence>
<accession>A0A444X4Z9</accession>
<protein>
    <recommendedName>
        <fullName evidence="4">Zinc finger PMZ-type domain-containing protein</fullName>
    </recommendedName>
</protein>
<organism evidence="2 3">
    <name type="scientific">Arachis hypogaea</name>
    <name type="common">Peanut</name>
    <dbReference type="NCBI Taxonomy" id="3818"/>
    <lineage>
        <taxon>Eukaryota</taxon>
        <taxon>Viridiplantae</taxon>
        <taxon>Streptophyta</taxon>
        <taxon>Embryophyta</taxon>
        <taxon>Tracheophyta</taxon>
        <taxon>Spermatophyta</taxon>
        <taxon>Magnoliopsida</taxon>
        <taxon>eudicotyledons</taxon>
        <taxon>Gunneridae</taxon>
        <taxon>Pentapetalae</taxon>
        <taxon>rosids</taxon>
        <taxon>fabids</taxon>
        <taxon>Fabales</taxon>
        <taxon>Fabaceae</taxon>
        <taxon>Papilionoideae</taxon>
        <taxon>50 kb inversion clade</taxon>
        <taxon>dalbergioids sensu lato</taxon>
        <taxon>Dalbergieae</taxon>
        <taxon>Pterocarpus clade</taxon>
        <taxon>Arachis</taxon>
    </lineage>
</organism>
<evidence type="ECO:0000256" key="1">
    <source>
        <dbReference type="SAM" id="MobiDB-lite"/>
    </source>
</evidence>
<comment type="caution">
    <text evidence="2">The sequence shown here is derived from an EMBL/GenBank/DDBJ whole genome shotgun (WGS) entry which is preliminary data.</text>
</comment>
<name>A0A444X4Z9_ARAHY</name>
<dbReference type="EMBL" id="SDMP01000020">
    <property type="protein sequence ID" value="RYQ84756.1"/>
    <property type="molecule type" value="Genomic_DNA"/>
</dbReference>
<dbReference type="AlphaFoldDB" id="A0A444X4Z9"/>
<dbReference type="PANTHER" id="PTHR31973:SF187">
    <property type="entry name" value="MUTATOR TRANSPOSASE MUDRA PROTEIN"/>
    <property type="match status" value="1"/>
</dbReference>
<feature type="compositionally biased region" description="Pro residues" evidence="1">
    <location>
        <begin position="258"/>
        <end position="302"/>
    </location>
</feature>
<evidence type="ECO:0000313" key="3">
    <source>
        <dbReference type="Proteomes" id="UP000289738"/>
    </source>
</evidence>
<dbReference type="Proteomes" id="UP000289738">
    <property type="component" value="Chromosome B10"/>
</dbReference>
<feature type="region of interest" description="Disordered" evidence="1">
    <location>
        <begin position="183"/>
        <end position="302"/>
    </location>
</feature>
<gene>
    <name evidence="2" type="ORF">Ahy_B10g104234</name>
</gene>
<keyword evidence="3" id="KW-1185">Reference proteome</keyword>
<reference evidence="2 3" key="1">
    <citation type="submission" date="2019-01" db="EMBL/GenBank/DDBJ databases">
        <title>Sequencing of cultivated peanut Arachis hypogaea provides insights into genome evolution and oil improvement.</title>
        <authorList>
            <person name="Chen X."/>
        </authorList>
    </citation>
    <scope>NUCLEOTIDE SEQUENCE [LARGE SCALE GENOMIC DNA]</scope>
    <source>
        <strain evidence="3">cv. Fuhuasheng</strain>
        <tissue evidence="2">Leaves</tissue>
    </source>
</reference>
<evidence type="ECO:0008006" key="4">
    <source>
        <dbReference type="Google" id="ProtNLM"/>
    </source>
</evidence>
<feature type="compositionally biased region" description="Low complexity" evidence="1">
    <location>
        <begin position="208"/>
        <end position="221"/>
    </location>
</feature>
<proteinExistence type="predicted"/>
<dbReference type="PANTHER" id="PTHR31973">
    <property type="entry name" value="POLYPROTEIN, PUTATIVE-RELATED"/>
    <property type="match status" value="1"/>
</dbReference>
<sequence>MTRFAEKKKKAERYEGSVLPKSKKRLDVIVIRAMEWQAKWTGDLKFEVHHKNKMIMERFVVDLMAGRCSYRFWVLCGMPCPHAYCANLEKDDNPEDYCSNYYSKAAYLATYGQSISPINGENMWPNIQCDTIIPPIFRVKPGRPRMVRIREPDENRTQTKYKRTRTSVTYSNCGQYGHNRRLCPNPIMTAPKGTQGSDATAGTGGGDAAANEPGAAVEANGSAATPIARSRIVRGRGRGRVEVGMGKGRGRGRAAPMTTPPSGPSNTPAPPSQPPQIPAPPSQPPHTPTPPSQPSNTPAPPS</sequence>
<dbReference type="STRING" id="3818.A0A444X4Z9"/>